<accession>A0A6C0BT73</accession>
<evidence type="ECO:0000313" key="1">
    <source>
        <dbReference type="EMBL" id="QHS95260.1"/>
    </source>
</evidence>
<organism evidence="1">
    <name type="scientific">viral metagenome</name>
    <dbReference type="NCBI Taxonomy" id="1070528"/>
    <lineage>
        <taxon>unclassified sequences</taxon>
        <taxon>metagenomes</taxon>
        <taxon>organismal metagenomes</taxon>
    </lineage>
</organism>
<reference evidence="1" key="1">
    <citation type="journal article" date="2020" name="Nature">
        <title>Giant virus diversity and host interactions through global metagenomics.</title>
        <authorList>
            <person name="Schulz F."/>
            <person name="Roux S."/>
            <person name="Paez-Espino D."/>
            <person name="Jungbluth S."/>
            <person name="Walsh D.A."/>
            <person name="Denef V.J."/>
            <person name="McMahon K.D."/>
            <person name="Konstantinidis K.T."/>
            <person name="Eloe-Fadrosh E.A."/>
            <person name="Kyrpides N.C."/>
            <person name="Woyke T."/>
        </authorList>
    </citation>
    <scope>NUCLEOTIDE SEQUENCE</scope>
    <source>
        <strain evidence="1">GVMAG-M-3300018428-35</strain>
    </source>
</reference>
<dbReference type="AlphaFoldDB" id="A0A6C0BT73"/>
<name>A0A6C0BT73_9ZZZZ</name>
<dbReference type="EMBL" id="MN739246">
    <property type="protein sequence ID" value="QHS95260.1"/>
    <property type="molecule type" value="Genomic_DNA"/>
</dbReference>
<proteinExistence type="predicted"/>
<sequence length="208" mass="22511">MNNNELMMILLAFALGYMFSGILKQLSGCQVIEGLDDDDEYNETSLDNNGVSIPTKGQGTYKTGPGEYMYDINRDKEDIQDSIITKLNSLLDEKDKISTIEKRIDYSQCGRQGENNRKDGFYPCMRCKLPPGAKGIINQRNGGCDPNLKIDDTLAEQFNVNTAGNPGSNYSFVPAGGKTGCGSANGKCGVVCNSQGKSNPDAGMLCSM</sequence>
<protein>
    <submittedName>
        <fullName evidence="1">Uncharacterized protein</fullName>
    </submittedName>
</protein>